<accession>A0A1B0B6H7</accession>
<evidence type="ECO:0000313" key="3">
    <source>
        <dbReference type="Proteomes" id="UP000092460"/>
    </source>
</evidence>
<protein>
    <submittedName>
        <fullName evidence="2">Uncharacterized protein</fullName>
    </submittedName>
</protein>
<evidence type="ECO:0000256" key="1">
    <source>
        <dbReference type="SAM" id="Phobius"/>
    </source>
</evidence>
<keyword evidence="1" id="KW-0812">Transmembrane</keyword>
<dbReference type="VEuPathDB" id="VectorBase:GPPI020452"/>
<keyword evidence="1" id="KW-0472">Membrane</keyword>
<reference evidence="3" key="1">
    <citation type="submission" date="2015-01" db="EMBL/GenBank/DDBJ databases">
        <authorList>
            <person name="Aksoy S."/>
            <person name="Warren W."/>
            <person name="Wilson R.K."/>
        </authorList>
    </citation>
    <scope>NUCLEOTIDE SEQUENCE [LARGE SCALE GENOMIC DNA]</scope>
    <source>
        <strain evidence="3">IAEA</strain>
    </source>
</reference>
<proteinExistence type="predicted"/>
<feature type="transmembrane region" description="Helical" evidence="1">
    <location>
        <begin position="233"/>
        <end position="255"/>
    </location>
</feature>
<dbReference type="Proteomes" id="UP000092460">
    <property type="component" value="Unassembled WGS sequence"/>
</dbReference>
<organism evidence="2 3">
    <name type="scientific">Glossina palpalis gambiensis</name>
    <dbReference type="NCBI Taxonomy" id="67801"/>
    <lineage>
        <taxon>Eukaryota</taxon>
        <taxon>Metazoa</taxon>
        <taxon>Ecdysozoa</taxon>
        <taxon>Arthropoda</taxon>
        <taxon>Hexapoda</taxon>
        <taxon>Insecta</taxon>
        <taxon>Pterygota</taxon>
        <taxon>Neoptera</taxon>
        <taxon>Endopterygota</taxon>
        <taxon>Diptera</taxon>
        <taxon>Brachycera</taxon>
        <taxon>Muscomorpha</taxon>
        <taxon>Hippoboscoidea</taxon>
        <taxon>Glossinidae</taxon>
        <taxon>Glossina</taxon>
    </lineage>
</organism>
<evidence type="ECO:0000313" key="2">
    <source>
        <dbReference type="EnsemblMetazoa" id="GPPI020452-PA"/>
    </source>
</evidence>
<reference evidence="2" key="2">
    <citation type="submission" date="2020-05" db="UniProtKB">
        <authorList>
            <consortium name="EnsemblMetazoa"/>
        </authorList>
    </citation>
    <scope>IDENTIFICATION</scope>
    <source>
        <strain evidence="2">IAEA</strain>
    </source>
</reference>
<dbReference type="EnsemblMetazoa" id="GPPI020452-RA">
    <property type="protein sequence ID" value="GPPI020452-PA"/>
    <property type="gene ID" value="GPPI020452"/>
</dbReference>
<dbReference type="EMBL" id="JXJN01009095">
    <property type="status" value="NOT_ANNOTATED_CDS"/>
    <property type="molecule type" value="Genomic_DNA"/>
</dbReference>
<keyword evidence="3" id="KW-1185">Reference proteome</keyword>
<name>A0A1B0B6H7_9MUSC</name>
<keyword evidence="1" id="KW-1133">Transmembrane helix</keyword>
<dbReference type="AlphaFoldDB" id="A0A1B0B6H7"/>
<sequence length="273" mass="30939">MKITTNICLPLKRKTTQKAQYHACASSALILGDVSLLNQEQTFKLLSCHFNILNFEVYDGDSKDKTINEHAVKDCPVFMAKRSSRLPSVLERKEDEEAHDDDNDEGSLKSCRFELTTIDLSKKSINDHSKTERLTRKYFNEYFKGSVKIPSVLISFILGMSHNGMELLIGKRMNKKTKKLLVPLRISSDSNKGRLTDGQTNGHEILDCSLKVQDCSINCLEYIFKCDTKFLEYLLALSKSFILSLVTFVLIPVLISLSNNDPFNWSLVDVIDG</sequence>